<comment type="caution">
    <text evidence="10">The sequence shown here is derived from an EMBL/GenBank/DDBJ whole genome shotgun (WGS) entry which is preliminary data.</text>
</comment>
<feature type="transmembrane region" description="Helical" evidence="8">
    <location>
        <begin position="147"/>
        <end position="165"/>
    </location>
</feature>
<gene>
    <name evidence="10" type="ORF">A3A93_00695</name>
</gene>
<feature type="transmembrane region" description="Helical" evidence="8">
    <location>
        <begin position="314"/>
        <end position="332"/>
    </location>
</feature>
<keyword evidence="2" id="KW-1003">Cell membrane</keyword>
<organism evidence="10 11">
    <name type="scientific">Candidatus Roizmanbacteria bacterium RIFCSPLOWO2_01_FULL_38_12</name>
    <dbReference type="NCBI Taxonomy" id="1802061"/>
    <lineage>
        <taxon>Bacteria</taxon>
        <taxon>Candidatus Roizmaniibacteriota</taxon>
    </lineage>
</organism>
<keyword evidence="7 8" id="KW-0472">Membrane</keyword>
<evidence type="ECO:0000256" key="7">
    <source>
        <dbReference type="ARBA" id="ARBA00023136"/>
    </source>
</evidence>
<comment type="subcellular location">
    <subcellularLocation>
        <location evidence="1">Cell membrane</location>
        <topology evidence="1">Multi-pass membrane protein</topology>
    </subcellularLocation>
</comment>
<evidence type="ECO:0000256" key="6">
    <source>
        <dbReference type="ARBA" id="ARBA00022989"/>
    </source>
</evidence>
<feature type="domain" description="Glycosyltransferase RgtA/B/C/D-like" evidence="9">
    <location>
        <begin position="74"/>
        <end position="237"/>
    </location>
</feature>
<keyword evidence="5 8" id="KW-0812">Transmembrane</keyword>
<feature type="transmembrane region" description="Helical" evidence="8">
    <location>
        <begin position="339"/>
        <end position="360"/>
    </location>
</feature>
<dbReference type="Pfam" id="PF13231">
    <property type="entry name" value="PMT_2"/>
    <property type="match status" value="1"/>
</dbReference>
<feature type="transmembrane region" description="Helical" evidence="8">
    <location>
        <begin position="72"/>
        <end position="90"/>
    </location>
</feature>
<accession>A0A1F7J080</accession>
<dbReference type="PANTHER" id="PTHR33908:SF11">
    <property type="entry name" value="MEMBRANE PROTEIN"/>
    <property type="match status" value="1"/>
</dbReference>
<dbReference type="GO" id="GO:0005886">
    <property type="term" value="C:plasma membrane"/>
    <property type="evidence" value="ECO:0007669"/>
    <property type="project" value="UniProtKB-SubCell"/>
</dbReference>
<protein>
    <recommendedName>
        <fullName evidence="9">Glycosyltransferase RgtA/B/C/D-like domain-containing protein</fullName>
    </recommendedName>
</protein>
<evidence type="ECO:0000256" key="2">
    <source>
        <dbReference type="ARBA" id="ARBA00022475"/>
    </source>
</evidence>
<keyword evidence="6 8" id="KW-1133">Transmembrane helix</keyword>
<feature type="transmembrane region" description="Helical" evidence="8">
    <location>
        <begin position="372"/>
        <end position="389"/>
    </location>
</feature>
<feature type="transmembrane region" description="Helical" evidence="8">
    <location>
        <begin position="97"/>
        <end position="118"/>
    </location>
</feature>
<evidence type="ECO:0000259" key="9">
    <source>
        <dbReference type="Pfam" id="PF13231"/>
    </source>
</evidence>
<evidence type="ECO:0000256" key="1">
    <source>
        <dbReference type="ARBA" id="ARBA00004651"/>
    </source>
</evidence>
<dbReference type="GO" id="GO:0009103">
    <property type="term" value="P:lipopolysaccharide biosynthetic process"/>
    <property type="evidence" value="ECO:0007669"/>
    <property type="project" value="UniProtKB-ARBA"/>
</dbReference>
<dbReference type="InterPro" id="IPR038731">
    <property type="entry name" value="RgtA/B/C-like"/>
</dbReference>
<evidence type="ECO:0000313" key="10">
    <source>
        <dbReference type="EMBL" id="OGK49013.1"/>
    </source>
</evidence>
<evidence type="ECO:0000256" key="8">
    <source>
        <dbReference type="SAM" id="Phobius"/>
    </source>
</evidence>
<keyword evidence="3" id="KW-0328">Glycosyltransferase</keyword>
<feature type="transmembrane region" description="Helical" evidence="8">
    <location>
        <begin position="171"/>
        <end position="187"/>
    </location>
</feature>
<name>A0A1F7J080_9BACT</name>
<evidence type="ECO:0000256" key="3">
    <source>
        <dbReference type="ARBA" id="ARBA00022676"/>
    </source>
</evidence>
<evidence type="ECO:0000313" key="11">
    <source>
        <dbReference type="Proteomes" id="UP000177141"/>
    </source>
</evidence>
<dbReference type="Proteomes" id="UP000177141">
    <property type="component" value="Unassembled WGS sequence"/>
</dbReference>
<evidence type="ECO:0000256" key="5">
    <source>
        <dbReference type="ARBA" id="ARBA00022692"/>
    </source>
</evidence>
<dbReference type="GO" id="GO:0016763">
    <property type="term" value="F:pentosyltransferase activity"/>
    <property type="evidence" value="ECO:0007669"/>
    <property type="project" value="TreeGrafter"/>
</dbReference>
<reference evidence="10 11" key="1">
    <citation type="journal article" date="2016" name="Nat. Commun.">
        <title>Thousands of microbial genomes shed light on interconnected biogeochemical processes in an aquifer system.</title>
        <authorList>
            <person name="Anantharaman K."/>
            <person name="Brown C.T."/>
            <person name="Hug L.A."/>
            <person name="Sharon I."/>
            <person name="Castelle C.J."/>
            <person name="Probst A.J."/>
            <person name="Thomas B.C."/>
            <person name="Singh A."/>
            <person name="Wilkins M.J."/>
            <person name="Karaoz U."/>
            <person name="Brodie E.L."/>
            <person name="Williams K.H."/>
            <person name="Hubbard S.S."/>
            <person name="Banfield J.F."/>
        </authorList>
    </citation>
    <scope>NUCLEOTIDE SEQUENCE [LARGE SCALE GENOMIC DNA]</scope>
</reference>
<keyword evidence="4" id="KW-0808">Transferase</keyword>
<dbReference type="STRING" id="1802061.A3A93_00695"/>
<proteinExistence type="predicted"/>
<feature type="transmembrane region" description="Helical" evidence="8">
    <location>
        <begin position="9"/>
        <end position="26"/>
    </location>
</feature>
<feature type="transmembrane region" description="Helical" evidence="8">
    <location>
        <begin position="216"/>
        <end position="237"/>
    </location>
</feature>
<dbReference type="PANTHER" id="PTHR33908">
    <property type="entry name" value="MANNOSYLTRANSFERASE YKCB-RELATED"/>
    <property type="match status" value="1"/>
</dbReference>
<feature type="transmembrane region" description="Helical" evidence="8">
    <location>
        <begin position="401"/>
        <end position="419"/>
    </location>
</feature>
<dbReference type="AlphaFoldDB" id="A0A1F7J080"/>
<dbReference type="EMBL" id="MGAL01000007">
    <property type="protein sequence ID" value="OGK49013.1"/>
    <property type="molecule type" value="Genomic_DNA"/>
</dbReference>
<evidence type="ECO:0000256" key="4">
    <source>
        <dbReference type="ARBA" id="ARBA00022679"/>
    </source>
</evidence>
<feature type="transmembrane region" description="Helical" evidence="8">
    <location>
        <begin position="278"/>
        <end position="294"/>
    </location>
</feature>
<dbReference type="InterPro" id="IPR050297">
    <property type="entry name" value="LipidA_mod_glycosyltrf_83"/>
</dbReference>
<sequence>MLNQKFTKSFVIFILILLLSFFLRIYQLGDSPHGLHNDEVANTYATKFILLNGKDIYGSKLPLLFMDKFGDYPPILPMYLSGLGTFIFGNNEFGSRALIAVTGALLVIPVYLLALLIFKKKETALFSAFIVAVTPVHMNLSRLNAEGIVALTVFFLGLFIFLTSFFKSNKYFLIIGLVLLLSTYLMYPSYRILIPLILAPTIILAFYYKTDKLFKTILISCILLSFTLTLVISSTYWGKGRFEQTSILSPVSGVENKLQQLIFNEKNIFIARMFHNKIIGYGFEFIYQYLSYFSPNYIFGQEGIPQIYMAPYSGLLYFALIPLFILSIIGYFQSKNKQINYPIFIFVLYLVFLTPIPAALTILDVPSIHRSLPFFILLILVASYGYNSIVNFNVKKIPIKFVVFILLAGELLFYFHNYFSHISIFTSVYRNDGNKEAMQYVLANQDKYDKVLVTNKELWLPTYYLFYKNDYNPEYIGKFQRNFRLPQVGNVSFVEHNCPSQLVIDNIKNKKIDISEKILVIDNIDCKPNQELFNWITSIKRLGETRAYEIYSLNNDFSLENKDY</sequence>